<evidence type="ECO:0000313" key="3">
    <source>
        <dbReference type="EMBL" id="TFY75831.1"/>
    </source>
</evidence>
<comment type="caution">
    <text evidence="3">The sequence shown here is derived from an EMBL/GenBank/DDBJ whole genome shotgun (WGS) entry which is preliminary data.</text>
</comment>
<evidence type="ECO:0000256" key="1">
    <source>
        <dbReference type="SAM" id="MobiDB-lite"/>
    </source>
</evidence>
<dbReference type="Pfam" id="PF09811">
    <property type="entry name" value="Yae1_N"/>
    <property type="match status" value="1"/>
</dbReference>
<evidence type="ECO:0000313" key="4">
    <source>
        <dbReference type="Proteomes" id="UP000298061"/>
    </source>
</evidence>
<dbReference type="Proteomes" id="UP000298061">
    <property type="component" value="Unassembled WGS sequence"/>
</dbReference>
<feature type="domain" description="Essential protein Yae1 N-terminal" evidence="2">
    <location>
        <begin position="409"/>
        <end position="445"/>
    </location>
</feature>
<feature type="compositionally biased region" description="Low complexity" evidence="1">
    <location>
        <begin position="66"/>
        <end position="92"/>
    </location>
</feature>
<proteinExistence type="predicted"/>
<evidence type="ECO:0000259" key="2">
    <source>
        <dbReference type="Pfam" id="PF09811"/>
    </source>
</evidence>
<dbReference type="AlphaFoldDB" id="A0A4Y9ZPS4"/>
<organism evidence="3 4">
    <name type="scientific">Hericium alpestre</name>
    <dbReference type="NCBI Taxonomy" id="135208"/>
    <lineage>
        <taxon>Eukaryota</taxon>
        <taxon>Fungi</taxon>
        <taxon>Dikarya</taxon>
        <taxon>Basidiomycota</taxon>
        <taxon>Agaricomycotina</taxon>
        <taxon>Agaricomycetes</taxon>
        <taxon>Russulales</taxon>
        <taxon>Hericiaceae</taxon>
        <taxon>Hericium</taxon>
    </lineage>
</organism>
<sequence>MGKKKRATTAAWRAAAAASLPLPTITSLATPLVATITFADLSGPNTANEPPPALTQQPNDSHARTACPAHPAPSIAPHSISASSNSTPTSRSYPAPLFSNESEPDRRPVPAECETRNERPHPAPHTTSSASQTPPATPHDSRTLAHRAIRPSAAENKSEKGLEPHMEDERTASNAQRGHAPRVSTPAPLASNMRAETPDDAPAPPRPFARPHTSANELGDHRGVRADDTTGANQHHFPSPVPSPSSTPHAAHLAQHAPTASNNAPAPAHNDVKPPTPGIEPDEPRMAAAYQPPVPEPAFVDRALHNDIVATAIQKGYEAGLKAGRNSGFREGLAVRTKAGPSARREEDSSESTKQGSPEASTPASLAMSIDEIDADLLARIRKEAEYGVWEEGLEAGMTMGRKEGREAGYSEGLEAGRKMGIMEGRERGFEDGKSAGVQAGRVLERVEVRRIARPSVHVQTNNQPVRTYADAAVRTSESPPTPHADTAMQTLPLYAAAMPLIEDPDPALLNPMHLKEIVVMALSDGHAAGLKEGWNVGLQEGLATGRKGCRSGVN</sequence>
<accession>A0A4Y9ZPS4</accession>
<feature type="compositionally biased region" description="Polar residues" evidence="1">
    <location>
        <begin position="352"/>
        <end position="364"/>
    </location>
</feature>
<feature type="compositionally biased region" description="Basic and acidic residues" evidence="1">
    <location>
        <begin position="218"/>
        <end position="228"/>
    </location>
</feature>
<feature type="compositionally biased region" description="Low complexity" evidence="1">
    <location>
        <begin position="257"/>
        <end position="269"/>
    </location>
</feature>
<name>A0A4Y9ZPS4_9AGAM</name>
<dbReference type="EMBL" id="SFCI01001412">
    <property type="protein sequence ID" value="TFY75831.1"/>
    <property type="molecule type" value="Genomic_DNA"/>
</dbReference>
<feature type="compositionally biased region" description="Polar residues" evidence="1">
    <location>
        <begin position="43"/>
        <end position="60"/>
    </location>
</feature>
<reference evidence="3 4" key="1">
    <citation type="submission" date="2019-02" db="EMBL/GenBank/DDBJ databases">
        <title>Genome sequencing of the rare red list fungi Hericium alpestre (H. flagellum).</title>
        <authorList>
            <person name="Buettner E."/>
            <person name="Kellner H."/>
        </authorList>
    </citation>
    <scope>NUCLEOTIDE SEQUENCE [LARGE SCALE GENOMIC DNA]</scope>
    <source>
        <strain evidence="3 4">DSM 108284</strain>
    </source>
</reference>
<keyword evidence="4" id="KW-1185">Reference proteome</keyword>
<dbReference type="OrthoDB" id="2135488at2759"/>
<feature type="region of interest" description="Disordered" evidence="1">
    <location>
        <begin position="332"/>
        <end position="368"/>
    </location>
</feature>
<gene>
    <name evidence="3" type="ORF">EWM64_g8179</name>
</gene>
<dbReference type="InterPro" id="IPR019191">
    <property type="entry name" value="Essential_protein_Yae1_N"/>
</dbReference>
<feature type="compositionally biased region" description="Low complexity" evidence="1">
    <location>
        <begin position="124"/>
        <end position="134"/>
    </location>
</feature>
<feature type="compositionally biased region" description="Basic and acidic residues" evidence="1">
    <location>
        <begin position="156"/>
        <end position="171"/>
    </location>
</feature>
<feature type="compositionally biased region" description="Basic and acidic residues" evidence="1">
    <location>
        <begin position="103"/>
        <end position="121"/>
    </location>
</feature>
<dbReference type="STRING" id="135208.A0A4Y9ZPS4"/>
<feature type="region of interest" description="Disordered" evidence="1">
    <location>
        <begin position="41"/>
        <end position="294"/>
    </location>
</feature>
<protein>
    <recommendedName>
        <fullName evidence="2">Essential protein Yae1 N-terminal domain-containing protein</fullName>
    </recommendedName>
</protein>